<reference evidence="1 2" key="1">
    <citation type="submission" date="2021-11" db="EMBL/GenBank/DDBJ databases">
        <title>Black yeast isolated from Biological Soil Crust.</title>
        <authorList>
            <person name="Kurbessoian T."/>
        </authorList>
    </citation>
    <scope>NUCLEOTIDE SEQUENCE [LARGE SCALE GENOMIC DNA]</scope>
    <source>
        <strain evidence="1 2">CCFEE 5522</strain>
    </source>
</reference>
<dbReference type="InterPro" id="IPR019183">
    <property type="entry name" value="NAA25_NatB_aux_su"/>
</dbReference>
<dbReference type="EMBL" id="JAVFHQ010000071">
    <property type="protein sequence ID" value="KAK4540240.1"/>
    <property type="molecule type" value="Genomic_DNA"/>
</dbReference>
<evidence type="ECO:0000313" key="1">
    <source>
        <dbReference type="EMBL" id="KAK4540240.1"/>
    </source>
</evidence>
<dbReference type="Pfam" id="PF09797">
    <property type="entry name" value="NatB_MDM20"/>
    <property type="match status" value="1"/>
</dbReference>
<evidence type="ECO:0000313" key="2">
    <source>
        <dbReference type="Proteomes" id="UP001324427"/>
    </source>
</evidence>
<proteinExistence type="predicted"/>
<dbReference type="Proteomes" id="UP001324427">
    <property type="component" value="Unassembled WGS sequence"/>
</dbReference>
<keyword evidence="2" id="KW-1185">Reference proteome</keyword>
<protein>
    <recommendedName>
        <fullName evidence="3">Nuclear pore protein</fullName>
    </recommendedName>
</protein>
<name>A0AAV9J5I1_9PEZI</name>
<dbReference type="AlphaFoldDB" id="A0AAV9J5I1"/>
<comment type="caution">
    <text evidence="1">The sequence shown here is derived from an EMBL/GenBank/DDBJ whole genome shotgun (WGS) entry which is preliminary data.</text>
</comment>
<sequence>MARYPTFEEYETKGNFNDGVKRCDELLQKSTDDIQLLTTKFRLLSASSEETHADHANAVLEKLTTLSPPLQDPSNVAAIEDAAVAAQKNVYPPVPTAGPLVAKLWDQAIKATGSMSRKLDIISERWERAVYDSRVVDMQQTLIQLKAIQPKNRAVYMAHAALTQMISTSNEDFQARLALGLARKAVTERFDDDKSLDCRVPGQIFALQRSEKDLESIRERSFKESKQVFDALRERSGIDNGGAAEAPIVRGPLDVPSNEWLSAEITSLQAEFSRLIGISASPDLVQAFTQNAIRLFHAASNSLGLGARRSPADACFLAISALVRLHEQTDDTQYLLHAAFLAETLLRHNEHIHEARLILVYLYMRLGLGSLAMRLFDSLSVKEIQFDTLGHVLFTRLSLLHPQATVLKGKETFDPFKRTAHALAFYARCEDKLAETEASVLGHGQTGMIFELQELRDSLRTSLSRRITSLEWRRIARLMKNKCEFNDARNQMGPQVIANWTEVKENRDFDAAFDYGFNVERALHGREGSMPGKAWIVFSLIADTAWSAATGDPPMVLDFDGVWDVVVDKVKSGVDLQASASAQASSLGLTAAEYLAGDLAYRTLRILVSIHNINEENMQELIAATGLAMERLNIDSLIAAIDPLTERLLDHYAYADALRIVIVACTSAMKRTQLSTQLKQLQDRAKRLFLTLQRHATEQQARIKAPKVRQQMARDDGIWQALQAFGGSELDGFCSEVAKSAKEGWEGVARIKLV</sequence>
<evidence type="ECO:0008006" key="3">
    <source>
        <dbReference type="Google" id="ProtNLM"/>
    </source>
</evidence>
<organism evidence="1 2">
    <name type="scientific">Oleoguttula mirabilis</name>
    <dbReference type="NCBI Taxonomy" id="1507867"/>
    <lineage>
        <taxon>Eukaryota</taxon>
        <taxon>Fungi</taxon>
        <taxon>Dikarya</taxon>
        <taxon>Ascomycota</taxon>
        <taxon>Pezizomycotina</taxon>
        <taxon>Dothideomycetes</taxon>
        <taxon>Dothideomycetidae</taxon>
        <taxon>Mycosphaerellales</taxon>
        <taxon>Teratosphaeriaceae</taxon>
        <taxon>Oleoguttula</taxon>
    </lineage>
</organism>
<accession>A0AAV9J5I1</accession>
<gene>
    <name evidence="1" type="ORF">LTR36_009645</name>
</gene>